<keyword evidence="9 11" id="KW-0505">Motor protein</keyword>
<dbReference type="PRINTS" id="PR00193">
    <property type="entry name" value="MYOSINHEAVY"/>
</dbReference>
<feature type="compositionally biased region" description="Polar residues" evidence="13">
    <location>
        <begin position="3209"/>
        <end position="3238"/>
    </location>
</feature>
<feature type="compositionally biased region" description="Pro residues" evidence="13">
    <location>
        <begin position="2190"/>
        <end position="2205"/>
    </location>
</feature>
<dbReference type="GO" id="GO:0009888">
    <property type="term" value="P:tissue development"/>
    <property type="evidence" value="ECO:0007669"/>
    <property type="project" value="UniProtKB-ARBA"/>
</dbReference>
<evidence type="ECO:0000256" key="1">
    <source>
        <dbReference type="ARBA" id="ARBA00004496"/>
    </source>
</evidence>
<feature type="compositionally biased region" description="Polar residues" evidence="13">
    <location>
        <begin position="1989"/>
        <end position="1998"/>
    </location>
</feature>
<feature type="compositionally biased region" description="Basic and acidic residues" evidence="13">
    <location>
        <begin position="2098"/>
        <end position="2110"/>
    </location>
</feature>
<keyword evidence="8 11" id="KW-0518">Myosin</keyword>
<dbReference type="GO" id="GO:0030182">
    <property type="term" value="P:neuron differentiation"/>
    <property type="evidence" value="ECO:0007669"/>
    <property type="project" value="UniProtKB-ARBA"/>
</dbReference>
<dbReference type="Gene3D" id="1.20.5.190">
    <property type="match status" value="1"/>
</dbReference>
<dbReference type="Pfam" id="PF00063">
    <property type="entry name" value="Myosin_head"/>
    <property type="match status" value="1"/>
</dbReference>
<feature type="compositionally biased region" description="Basic and acidic residues" evidence="13">
    <location>
        <begin position="2886"/>
        <end position="2896"/>
    </location>
</feature>
<feature type="region of interest" description="Disordered" evidence="13">
    <location>
        <begin position="1381"/>
        <end position="1428"/>
    </location>
</feature>
<dbReference type="SMART" id="SM00242">
    <property type="entry name" value="MYSc"/>
    <property type="match status" value="1"/>
</dbReference>
<feature type="compositionally biased region" description="Polar residues" evidence="13">
    <location>
        <begin position="20"/>
        <end position="31"/>
    </location>
</feature>
<dbReference type="Gene3D" id="1.10.10.820">
    <property type="match status" value="1"/>
</dbReference>
<dbReference type="PROSITE" id="PS51456">
    <property type="entry name" value="MYOSIN_MOTOR"/>
    <property type="match status" value="1"/>
</dbReference>
<dbReference type="CDD" id="cd14473">
    <property type="entry name" value="FERM_B-lobe"/>
    <property type="match status" value="1"/>
</dbReference>
<feature type="compositionally biased region" description="Polar residues" evidence="13">
    <location>
        <begin position="1908"/>
        <end position="1923"/>
    </location>
</feature>
<feature type="region of interest" description="Disordered" evidence="13">
    <location>
        <begin position="3196"/>
        <end position="3239"/>
    </location>
</feature>
<feature type="compositionally biased region" description="Pro residues" evidence="13">
    <location>
        <begin position="1391"/>
        <end position="1401"/>
    </location>
</feature>
<dbReference type="InterPro" id="IPR000048">
    <property type="entry name" value="IQ_motif_EF-hand-BS"/>
</dbReference>
<evidence type="ECO:0000256" key="6">
    <source>
        <dbReference type="ARBA" id="ARBA00022840"/>
    </source>
</evidence>
<organism evidence="17 18">
    <name type="scientific">Eufriesea mexicana</name>
    <dbReference type="NCBI Taxonomy" id="516756"/>
    <lineage>
        <taxon>Eukaryota</taxon>
        <taxon>Metazoa</taxon>
        <taxon>Ecdysozoa</taxon>
        <taxon>Arthropoda</taxon>
        <taxon>Hexapoda</taxon>
        <taxon>Insecta</taxon>
        <taxon>Pterygota</taxon>
        <taxon>Neoptera</taxon>
        <taxon>Endopterygota</taxon>
        <taxon>Hymenoptera</taxon>
        <taxon>Apocrita</taxon>
        <taxon>Aculeata</taxon>
        <taxon>Apoidea</taxon>
        <taxon>Anthophila</taxon>
        <taxon>Apidae</taxon>
        <taxon>Eufriesea</taxon>
    </lineage>
</organism>
<feature type="region of interest" description="Disordered" evidence="13">
    <location>
        <begin position="1815"/>
        <end position="2029"/>
    </location>
</feature>
<dbReference type="InterPro" id="IPR000857">
    <property type="entry name" value="MyTH4_dom"/>
</dbReference>
<evidence type="ECO:0000259" key="14">
    <source>
        <dbReference type="PROSITE" id="PS50057"/>
    </source>
</evidence>
<comment type="subcellular location">
    <subcellularLocation>
        <location evidence="1">Cytoplasm</location>
    </subcellularLocation>
</comment>
<dbReference type="InterPro" id="IPR002404">
    <property type="entry name" value="IRS_PTB"/>
</dbReference>
<evidence type="ECO:0000313" key="17">
    <source>
        <dbReference type="EMBL" id="OAD60057.1"/>
    </source>
</evidence>
<dbReference type="GO" id="GO:0009887">
    <property type="term" value="P:animal organ morphogenesis"/>
    <property type="evidence" value="ECO:0007669"/>
    <property type="project" value="UniProtKB-ARBA"/>
</dbReference>
<evidence type="ECO:0000256" key="5">
    <source>
        <dbReference type="ARBA" id="ARBA00022741"/>
    </source>
</evidence>
<proteinExistence type="inferred from homology"/>
<dbReference type="InterPro" id="IPR059004">
    <property type="entry name" value="MYO15"/>
</dbReference>
<dbReference type="InterPro" id="IPR035963">
    <property type="entry name" value="FERM_2"/>
</dbReference>
<feature type="domain" description="FERM" evidence="14">
    <location>
        <begin position="3572"/>
        <end position="3880"/>
    </location>
</feature>
<evidence type="ECO:0000259" key="16">
    <source>
        <dbReference type="PROSITE" id="PS51456"/>
    </source>
</evidence>
<dbReference type="Gene3D" id="3.40.850.10">
    <property type="entry name" value="Kinesin motor domain"/>
    <property type="match status" value="1"/>
</dbReference>
<feature type="compositionally biased region" description="Low complexity" evidence="13">
    <location>
        <begin position="3258"/>
        <end position="3269"/>
    </location>
</feature>
<comment type="similarity">
    <text evidence="2 11">Belongs to the TRAFAC class myosin-kinesin ATPase superfamily. Myosin family.</text>
</comment>
<evidence type="ECO:0000256" key="12">
    <source>
        <dbReference type="SAM" id="Coils"/>
    </source>
</evidence>
<dbReference type="GO" id="GO:0003779">
    <property type="term" value="F:actin binding"/>
    <property type="evidence" value="ECO:0007669"/>
    <property type="project" value="UniProtKB-KW"/>
</dbReference>
<dbReference type="GO" id="GO:0016459">
    <property type="term" value="C:myosin complex"/>
    <property type="evidence" value="ECO:0007669"/>
    <property type="project" value="UniProtKB-KW"/>
</dbReference>
<keyword evidence="7 12" id="KW-0175">Coiled coil</keyword>
<feature type="region of interest" description="Disordered" evidence="13">
    <location>
        <begin position="2350"/>
        <end position="2383"/>
    </location>
</feature>
<feature type="compositionally biased region" description="Polar residues" evidence="13">
    <location>
        <begin position="1838"/>
        <end position="1855"/>
    </location>
</feature>
<keyword evidence="4" id="KW-0677">Repeat</keyword>
<feature type="compositionally biased region" description="Basic and acidic residues" evidence="13">
    <location>
        <begin position="2060"/>
        <end position="2072"/>
    </location>
</feature>
<dbReference type="InterPro" id="IPR027417">
    <property type="entry name" value="P-loop_NTPase"/>
</dbReference>
<evidence type="ECO:0000256" key="4">
    <source>
        <dbReference type="ARBA" id="ARBA00022737"/>
    </source>
</evidence>
<feature type="region of interest" description="Disordered" evidence="13">
    <location>
        <begin position="2886"/>
        <end position="2940"/>
    </location>
</feature>
<dbReference type="CDD" id="cd23767">
    <property type="entry name" value="IQCD"/>
    <property type="match status" value="1"/>
</dbReference>
<feature type="domain" description="Myosin motor" evidence="16">
    <location>
        <begin position="223"/>
        <end position="910"/>
    </location>
</feature>
<dbReference type="FunFam" id="3.40.850.10:FF:000008">
    <property type="entry name" value="Putative unconventional myosin-IXa"/>
    <property type="match status" value="1"/>
</dbReference>
<dbReference type="InterPro" id="IPR019748">
    <property type="entry name" value="FERM_central"/>
</dbReference>
<dbReference type="Gene3D" id="1.20.58.530">
    <property type="match status" value="1"/>
</dbReference>
<feature type="region of interest" description="Disordered" evidence="13">
    <location>
        <begin position="1"/>
        <end position="31"/>
    </location>
</feature>
<dbReference type="InterPro" id="IPR051567">
    <property type="entry name" value="Unconventional_Myosin_ATPase"/>
</dbReference>
<dbReference type="InterPro" id="IPR036961">
    <property type="entry name" value="Kinesin_motor_dom_sf"/>
</dbReference>
<feature type="binding site" evidence="11">
    <location>
        <begin position="319"/>
        <end position="326"/>
    </location>
    <ligand>
        <name>ATP</name>
        <dbReference type="ChEBI" id="CHEBI:30616"/>
    </ligand>
</feature>
<dbReference type="GO" id="GO:0005737">
    <property type="term" value="C:cytoplasm"/>
    <property type="evidence" value="ECO:0007669"/>
    <property type="project" value="UniProtKB-SubCell"/>
</dbReference>
<reference evidence="17 18" key="1">
    <citation type="submission" date="2015-07" db="EMBL/GenBank/DDBJ databases">
        <title>The genome of Eufriesea mexicana.</title>
        <authorList>
            <person name="Pan H."/>
            <person name="Kapheim K."/>
        </authorList>
    </citation>
    <scope>NUCLEOTIDE SEQUENCE [LARGE SCALE GENOMIC DNA]</scope>
    <source>
        <strain evidence="17">0111107269</strain>
        <tissue evidence="17">Whole body</tissue>
    </source>
</reference>
<dbReference type="SMART" id="SM00015">
    <property type="entry name" value="IQ"/>
    <property type="match status" value="3"/>
</dbReference>
<dbReference type="GO" id="GO:0003774">
    <property type="term" value="F:cytoskeletal motor activity"/>
    <property type="evidence" value="ECO:0007669"/>
    <property type="project" value="UniProtKB-UniRule"/>
</dbReference>
<feature type="coiled-coil region" evidence="12">
    <location>
        <begin position="3133"/>
        <end position="3180"/>
    </location>
</feature>
<evidence type="ECO:0000256" key="11">
    <source>
        <dbReference type="PROSITE-ProRule" id="PRU00782"/>
    </source>
</evidence>
<gene>
    <name evidence="17" type="ORF">WN48_06524</name>
</gene>
<feature type="compositionally biased region" description="Low complexity" evidence="13">
    <location>
        <begin position="1933"/>
        <end position="1943"/>
    </location>
</feature>
<dbReference type="Pfam" id="PF00612">
    <property type="entry name" value="IQ"/>
    <property type="match status" value="2"/>
</dbReference>
<keyword evidence="18" id="KW-1185">Reference proteome</keyword>
<feature type="compositionally biased region" description="Basic and acidic residues" evidence="13">
    <location>
        <begin position="2928"/>
        <end position="2940"/>
    </location>
</feature>
<feature type="region of interest" description="Disordered" evidence="13">
    <location>
        <begin position="2292"/>
        <end position="2335"/>
    </location>
</feature>
<dbReference type="InterPro" id="IPR001609">
    <property type="entry name" value="Myosin_head_motor_dom-like"/>
</dbReference>
<dbReference type="Gene3D" id="1.25.40.530">
    <property type="entry name" value="MyTH4 domain"/>
    <property type="match status" value="3"/>
</dbReference>
<dbReference type="GO" id="GO:0005524">
    <property type="term" value="F:ATP binding"/>
    <property type="evidence" value="ECO:0007669"/>
    <property type="project" value="UniProtKB-UniRule"/>
</dbReference>
<dbReference type="Pfam" id="PF02174">
    <property type="entry name" value="IRS"/>
    <property type="match status" value="1"/>
</dbReference>
<dbReference type="SUPFAM" id="SSF52540">
    <property type="entry name" value="P-loop containing nucleoside triphosphate hydrolases"/>
    <property type="match status" value="1"/>
</dbReference>
<dbReference type="Gene3D" id="1.20.120.720">
    <property type="entry name" value="Myosin VI head, motor domain, U50 subdomain"/>
    <property type="match status" value="1"/>
</dbReference>
<dbReference type="GO" id="GO:0071944">
    <property type="term" value="C:cell periphery"/>
    <property type="evidence" value="ECO:0007669"/>
    <property type="project" value="UniProtKB-ARBA"/>
</dbReference>
<dbReference type="InterPro" id="IPR000299">
    <property type="entry name" value="FERM_domain"/>
</dbReference>
<feature type="domain" description="MyTH4" evidence="15">
    <location>
        <begin position="3413"/>
        <end position="3567"/>
    </location>
</feature>
<dbReference type="FunFam" id="1.20.58.530:FF:000005">
    <property type="entry name" value="unconventional myosin-IXa isoform X1"/>
    <property type="match status" value="1"/>
</dbReference>
<dbReference type="Gene3D" id="6.20.240.20">
    <property type="match status" value="1"/>
</dbReference>
<dbReference type="PANTHER" id="PTHR22692">
    <property type="entry name" value="MYOSIN VII, XV"/>
    <property type="match status" value="1"/>
</dbReference>
<dbReference type="PROSITE" id="PS51016">
    <property type="entry name" value="MYTH4"/>
    <property type="match status" value="2"/>
</dbReference>
<feature type="region of interest" description="Disordered" evidence="13">
    <location>
        <begin position="3054"/>
        <end position="3088"/>
    </location>
</feature>
<evidence type="ECO:0000256" key="3">
    <source>
        <dbReference type="ARBA" id="ARBA00022490"/>
    </source>
</evidence>
<dbReference type="OrthoDB" id="8182952at2759"/>
<protein>
    <submittedName>
        <fullName evidence="17">Unconventional myosin-XV</fullName>
    </submittedName>
</protein>
<name>A0A310SPP8_9HYME</name>
<evidence type="ECO:0000256" key="2">
    <source>
        <dbReference type="ARBA" id="ARBA00008314"/>
    </source>
</evidence>
<dbReference type="Pfam" id="PF00784">
    <property type="entry name" value="MyTH4"/>
    <property type="match status" value="2"/>
</dbReference>
<sequence>MDAAGDHHAGIPVSRRKLEPSSSNLAAPSDTVNPVCNDGDCTDELYLDSRMELDRCSATYQCQKFVTESHDVPAQKSRLRWKESVFDCKDEDARLCSTQDDLVKRHYGTKREALKNLISTSDRQDFSDDVVEESHDGSTDYSKASFALPREFFRVYPRDDDDNDSSRFSRRQATGRRTRSNEATLRPKIKRTPETLAYLCILPQIFTLTNLNGVKPRQDLGQNGVEDMIQLTDLNEASLLWNLKIRYDKELIYTYTGSILVAVNPYKMFDIYGLDQVKLYEGRILGTLPPHLFAVGSSAYSQVTAANNASANQVVVISGESGSGKTESTKLVMQYLAAVNRAPNNLVTEQILEATPLLESFGNAKTPRNDNSSRFGKYLEVYFRDGVIVGGRITQYLLEKSRIVTQAPEERNYHVFYELLAGLDQQLRDKYGLLTPDKYFYLNQGGNCEIDGKSDTQDFKALLSAMQVLGFTSEEQDTIFKILASVLHLGNVYFHRKQMRHGQEGVEVGSDAEIRWAAHLLQVNSDGIIRALTTKTTEARNERVFTALNIDQALDARDAFAKALYSSLFSWLVARVNHIVYKGTKQTAAISILDIFGFENFTENSLEQLCINYANENLQFYFNKHIFKLEQQEYAKEKIDWTTINYTDNLPVIHLIAKKPVGILHLLDDESNFPKATDLSFLEKCHYNHALSELYSRPRMNSAEFAIKHYAGQVWYNVEGFLDKNRDTLRPDVVELLISSKISMVSKMFQHVRTTHEANKTMNKPNGRFVTMKPRTPTVSARFHDSLQQLLDSMSQCNPWFVRCIKPNTEKAPMKFDMPCVLEQLRYTGMLETIRIRKTGYPVRLLFGHFVDRYRYLVSTHLPRGAPNKELCRIILDKAAPKEAQSQYQLGLTRVFLRESLERTLEYNRALILERAAITVQRYTRGFLARRRFLNISRSTVLIQAVYRGYRERKKFKLLKKGVLMAQKIYRGKKQREKFTVLKEEMAKRAEIERASKERAKAKQQREEQERTSRAVAGVNHLLNLPSSIANSTPTHTERNLLKVVGQVIPMHHNYSLPNDIDQHQFSKFTNIYFKSHIFGMKREPIKTPFLAKARDQDYTDSLMIFKMILRFMNENNLSGKREQALGDYIVNKGIVNEKLRDEILCQLANQTWKNENDANKERGWLLLSNCLSAFQPSPTLFKYLLKYVSDHAYDGYKAYCQRKLLQGERTIFRIMSNNQQIVHHIPRNYPPCVLEWRANRNRVHMALGVGFYDGETVTCAVDSWTTCEELANLAVHNHGVDNSGWTITLWNQLDGPDAIVTETNGFDYVLDLISEMELAPAFPAAKHMFLEQRKNSFPPIKKREHAHIIRELEQEIEPPVLKTFQPLERKPVPKVMDKPVEPEIQSPRRPAVPPPQPPVTKPSVRKQSHEAMLESTTETGLSRKSALNDRYFEKEKQRSRSLDNLLQPEVVSSPVKLATLGLSSSKLNERYHSLERIGETSAVSNVEYMTRNEIAQERKYSRITRTTEPNIEEEDLTIDFEYPDIQSVSQTGRSEDDKSSYIRSQTRFIKSQYPGKRALPGSQSSRAYIEKSEYGVKSSAMSDTSEAPSLASHVRRVRVPSQASDVDQFLDELFMPVLDGNLDELSDARSLAASIKGTKDDRSQSGAIILENLEKHLENQGQVKELKTVEDFIETMIKRDENEIITAKELSAKIKGGGNMDIPNQNASFNFGGITPGMMSPPMMMPMFSAPQQVPPAQSTNMNMGPGFMPIPIYSMQGLSLPQYPNSPPSQNNDMMAYQQNLQRAFLQSAMAQNIQIQQQLLAQNQALQQLLVQSPQNSSQQPVSFREPEDGELWSTEKQGAPAQSSANNQRQEMTVKAQIHRSQSPPRKNSESVRKTSVEYAVRKVSVDRKVGDKKSSTVTDPKRPNTNKNNVQSNFTNVLSELKNRKSSVDSNLSNSSNNKGVPPPPPMPPPLESHDPSESRPFLDPYGRAKTVRIGKWRWPPPSDSNENQSQDSFIEFKMRQQQQQRKITPQYQEYNQGDGEPITEGGVEWEEFEIENIVENNEKAVVTHAPPPLIKHENGYKEEGEKKKKKSKSGLEVGAQRPSPGSIGKLKLSSEMRQRLEKVTANHSVRSTKTTEKPALPREDGKVKRLEDNRKLLLEQQLGGRWDDYASTADDTQSVTSKGTTDMMTQAQVVRTQIERMERPVPPPLPVTPPQPPSPRGGSMYSNSSNDFKSRLIPSVLTLPSQSGVPQPRSPPAPVEPKTRDSFRTSPDSEAFDHFTKTQRDMFSQSRDIFASQQHLRENHEYRNDFDKSRSQDQKSKDFYGKDSTDIASSARDRSSDFDSRRDLNSDIFDPKYARDIFENSNSKRDPFGMTRDVSPKSRDSFGMPSSRDFGLMPNTRESFAAARQSFKKLDRDVDRRSSVASTHRTDKMERIEIEEWPEFLRPVMPPAEKPEIEKVQEVVNTKLYPQTSTAHFTYNRVTWTLRVKKEVFAPNETLNSPLALHLVFCQVAYDVLATSSIRITKDDRQNMLKMLDNYGITLDNLQSTQHKITIKKNVVDMAKQWPLYFARIFPVSIGPQHPETQHVAVSHHGLRLIKRTPNGDLVILETLPLEDIVSVSSPRVGVCVMQIASGVRLPLHTNRAPQLTEMIGTYIRMNTQRSSFYTYTRIISCQECNSVEANSKKTTGTRSNYSLFDPLVNTALKFITINDQTRNEYLITRSTPGIHGTIFLNEPMDVEPRTGPDVFDRVNEPSVDHRLTKMEREVSDTEGIFSKRLSSNWAELPTTLRKKPKHRPEILSQFVDPSEISENECKKIEPKPFNNVQRIVRRSEFLRKLETNENGKNVDYRRDVKIDKRSTSDYSFSRVDEDYRKHYEDHDSKLGPRRKSISNLVGKFDHKNFSDEDRKTNSPDSLLVKSSESDLSSDEYGQTDDSGAFLEKASNREKGTKNEQRNRFIKFFAKDECKRKKKQEEKKVSPDSGHLDVNKNNVKQISRSIELIKKDSKVVNQQKFEYENIPRIDVSKLDQKPFLSPIASTINSINTSNSDRSQTQPTIEQLRLEEGCLLRNSRNSSPPGPPRNNETNDAKYRAQSPARQSQNAEDMQVNELIQDFYDSDQIVGRVNGERKVSKMETIAEENADGSKLSVREILKRFEELRTQNETQVEEKSNDKTLTTIQETLKKLDEKVKSYQVTIPIKFLSSINKYSVDQKPLHKPNHHENHVSQITKSIQSQANHSTPNHVQSHGQPNHVISNHENHVSASRVPNHVSATNQTNHQKNQQNQRLSPNQEWRQPEDNGRLQEDGIYESGPVVNDGKHSLLQYAMLNFRQSTENNILQWKSPLRLRTPPTRRLPFWKTITYVTPKSRSVDKLIPTAPLFEMLKTADGSISGSLKVIESLKSKKKNKKSKGQQDGAEWTWKEQVDLVKYSAVPIEQSLLRLDADLSALAVECFLCLMRYMGDQPLPPDTSEVKCVYTILMHCHKYELLRDEVYCQLMKQTTNNKSPNPDSCQRGWRIFSIVAAYFTCSDGLRPYLTKYLETAAYDKRRAYHGTATVCLQNLRKTVKYGGRKNVPSVDEIMAISAGRNAKRQIYRLPGGTERVINTKCTTVVQDVIEEMCNIISVRNPHEMDEFSLYCIVDGDAFTMPLARDEYVLDVTTELHKNHQVFYLIFCRSVWYYPLRLDAPLYIEVVFNQIAPDYLEGLLLVLPGEHLPQEVIYDMAQIAALLHRAADMTHEPTTKEIKYLLPKPVLSLREPRPQQWSNMVQQAWNNVQHNTVAACKAQVLEILWKWPLFGSSFFAVKRVPEGKEKGGDHILALNRHGVHFIDLITHETLYHYPYSEVISTRKVKSEEGTLYLDMKCGNLMQQRITRLQTEQAHEISRLIRQYITMEQRATNAQGAGIGFGMR</sequence>
<keyword evidence="6 11" id="KW-0067">ATP-binding</keyword>
<evidence type="ECO:0000256" key="13">
    <source>
        <dbReference type="SAM" id="MobiDB-lite"/>
    </source>
</evidence>
<evidence type="ECO:0000256" key="7">
    <source>
        <dbReference type="ARBA" id="ARBA00023054"/>
    </source>
</evidence>
<accession>A0A310SPP8</accession>
<dbReference type="Proteomes" id="UP000250275">
    <property type="component" value="Unassembled WGS sequence"/>
</dbReference>
<dbReference type="Gene3D" id="2.30.29.30">
    <property type="entry name" value="Pleckstrin-homology domain (PH domain)/Phosphotyrosine-binding domain (PTB)"/>
    <property type="match status" value="2"/>
</dbReference>
<feature type="region of interest" description="Disordered" evidence="13">
    <location>
        <begin position="158"/>
        <end position="185"/>
    </location>
</feature>
<dbReference type="PANTHER" id="PTHR22692:SF26">
    <property type="entry name" value="SH3 DOMAIN-CONTAINING PROTEIN"/>
    <property type="match status" value="1"/>
</dbReference>
<feature type="compositionally biased region" description="Polar residues" evidence="13">
    <location>
        <begin position="2012"/>
        <end position="2021"/>
    </location>
</feature>
<feature type="region of interest" description="Disordered" evidence="13">
    <location>
        <begin position="993"/>
        <end position="1013"/>
    </location>
</feature>
<dbReference type="Pfam" id="PF00373">
    <property type="entry name" value="FERM_M"/>
    <property type="match status" value="1"/>
</dbReference>
<dbReference type="CDD" id="cd13201">
    <property type="entry name" value="FERM_C_MyoXV"/>
    <property type="match status" value="1"/>
</dbReference>
<feature type="compositionally biased region" description="Basic residues" evidence="13">
    <location>
        <begin position="168"/>
        <end position="178"/>
    </location>
</feature>
<dbReference type="PROSITE" id="PS50057">
    <property type="entry name" value="FERM_3"/>
    <property type="match status" value="1"/>
</dbReference>
<feature type="domain" description="MyTH4" evidence="15">
    <location>
        <begin position="1081"/>
        <end position="1241"/>
    </location>
</feature>
<evidence type="ECO:0000256" key="9">
    <source>
        <dbReference type="ARBA" id="ARBA00023175"/>
    </source>
</evidence>
<evidence type="ECO:0000256" key="8">
    <source>
        <dbReference type="ARBA" id="ARBA00023123"/>
    </source>
</evidence>
<dbReference type="SUPFAM" id="SSF50729">
    <property type="entry name" value="PH domain-like"/>
    <property type="match status" value="1"/>
</dbReference>
<feature type="region of interest" description="Disordered" evidence="13">
    <location>
        <begin position="3258"/>
        <end position="3295"/>
    </location>
</feature>
<feature type="compositionally biased region" description="Low complexity" evidence="13">
    <location>
        <begin position="1815"/>
        <end position="1826"/>
    </location>
</feature>
<dbReference type="InterPro" id="IPR036057">
    <property type="entry name" value="MYSc_Myo15"/>
</dbReference>
<dbReference type="CDD" id="cd01387">
    <property type="entry name" value="MYSc_Myo15"/>
    <property type="match status" value="1"/>
</dbReference>
<dbReference type="SMART" id="SM00139">
    <property type="entry name" value="MyTH4"/>
    <property type="match status" value="2"/>
</dbReference>
<evidence type="ECO:0000313" key="18">
    <source>
        <dbReference type="Proteomes" id="UP000250275"/>
    </source>
</evidence>
<feature type="region of interest" description="Disordered" evidence="13">
    <location>
        <begin position="2154"/>
        <end position="2263"/>
    </location>
</feature>
<keyword evidence="3" id="KW-0963">Cytoplasm</keyword>
<feature type="region of interest" description="Actin-binding" evidence="11">
    <location>
        <begin position="787"/>
        <end position="809"/>
    </location>
</feature>
<dbReference type="InterPro" id="IPR019749">
    <property type="entry name" value="Band_41_domain"/>
</dbReference>
<dbReference type="EMBL" id="KQ760512">
    <property type="protein sequence ID" value="OAD60057.1"/>
    <property type="molecule type" value="Genomic_DNA"/>
</dbReference>
<evidence type="ECO:0000259" key="15">
    <source>
        <dbReference type="PROSITE" id="PS51016"/>
    </source>
</evidence>
<feature type="compositionally biased region" description="Polar residues" evidence="13">
    <location>
        <begin position="2897"/>
        <end position="2920"/>
    </location>
</feature>
<feature type="compositionally biased region" description="Basic and acidic residues" evidence="13">
    <location>
        <begin position="3278"/>
        <end position="3288"/>
    </location>
</feature>
<dbReference type="PROSITE" id="PS50096">
    <property type="entry name" value="IQ"/>
    <property type="match status" value="3"/>
</dbReference>
<dbReference type="SMART" id="SM00295">
    <property type="entry name" value="B41"/>
    <property type="match status" value="1"/>
</dbReference>
<keyword evidence="5 11" id="KW-0547">Nucleotide-binding</keyword>
<feature type="compositionally biased region" description="Pro residues" evidence="13">
    <location>
        <begin position="1946"/>
        <end position="1956"/>
    </location>
</feature>
<feature type="region of interest" description="Disordered" evidence="13">
    <location>
        <begin position="2049"/>
        <end position="2138"/>
    </location>
</feature>
<dbReference type="InterPro" id="IPR041795">
    <property type="entry name" value="MyoXV_FERM_C"/>
</dbReference>
<feature type="compositionally biased region" description="Basic and acidic residues" evidence="13">
    <location>
        <begin position="2119"/>
        <end position="2138"/>
    </location>
</feature>
<dbReference type="FunFam" id="1.10.10.820:FF:000001">
    <property type="entry name" value="Myosin heavy chain"/>
    <property type="match status" value="1"/>
</dbReference>
<dbReference type="SUPFAM" id="SSF47031">
    <property type="entry name" value="Second domain of FERM"/>
    <property type="match status" value="1"/>
</dbReference>
<feature type="compositionally biased region" description="Basic and acidic residues" evidence="13">
    <location>
        <begin position="1871"/>
        <end position="1907"/>
    </location>
</feature>
<dbReference type="InterPro" id="IPR011993">
    <property type="entry name" value="PH-like_dom_sf"/>
</dbReference>
<dbReference type="Pfam" id="PF26570">
    <property type="entry name" value="MYO15"/>
    <property type="match status" value="1"/>
</dbReference>
<feature type="compositionally biased region" description="Polar residues" evidence="13">
    <location>
        <begin position="2159"/>
        <end position="2181"/>
    </location>
</feature>
<dbReference type="InterPro" id="IPR038185">
    <property type="entry name" value="MyTH4_dom_sf"/>
</dbReference>
<evidence type="ECO:0000256" key="10">
    <source>
        <dbReference type="ARBA" id="ARBA00023203"/>
    </source>
</evidence>
<keyword evidence="10 11" id="KW-0009">Actin-binding</keyword>